<keyword evidence="1" id="KW-0812">Transmembrane</keyword>
<keyword evidence="1" id="KW-1133">Transmembrane helix</keyword>
<reference evidence="2" key="2">
    <citation type="submission" date="2021-06" db="EMBL/GenBank/DDBJ databases">
        <authorList>
            <person name="Rogers T.H."/>
            <person name="Ramsay J.P."/>
            <person name="Wang P."/>
            <person name="Terpolilli J."/>
        </authorList>
    </citation>
    <scope>NUCLEOTIDE SEQUENCE [LARGE SCALE GENOMIC DNA]</scope>
    <source>
        <strain evidence="2">WSM5005</strain>
    </source>
</reference>
<feature type="transmembrane region" description="Helical" evidence="1">
    <location>
        <begin position="55"/>
        <end position="74"/>
    </location>
</feature>
<sequence length="106" mass="12069">MAHTAHTDRFASFAEFYPYYLSEHRNIVSRRLHFVGSLGVIGCLAMALATGGWLWLPAAVVCGYGFAWVGHFFFEKNRPATFRHPFYSLMGDWVMFKDICVGKISL</sequence>
<dbReference type="OrthoDB" id="7356072at2"/>
<dbReference type="PANTHER" id="PTHR34205:SF2">
    <property type="entry name" value="DUF962 DOMAIN-CONTAINING PROTEIN"/>
    <property type="match status" value="1"/>
</dbReference>
<dbReference type="Pfam" id="PF06127">
    <property type="entry name" value="Mpo1-like"/>
    <property type="match status" value="1"/>
</dbReference>
<evidence type="ECO:0000256" key="1">
    <source>
        <dbReference type="SAM" id="Phobius"/>
    </source>
</evidence>
<dbReference type="InterPro" id="IPR009305">
    <property type="entry name" value="Mpo1-like"/>
</dbReference>
<dbReference type="KEGG" id="pspw:BJG93_02290"/>
<proteinExistence type="predicted"/>
<dbReference type="RefSeq" id="WP_027198234.1">
    <property type="nucleotide sequence ID" value="NZ_CP017561.2"/>
</dbReference>
<reference evidence="2" key="1">
    <citation type="submission" date="2016-09" db="EMBL/GenBank/DDBJ databases">
        <title>The Complete Genome of Burkholderia sprentiae wsm5005.</title>
        <authorList>
            <person name="De Meyer S."/>
            <person name="Wang P."/>
            <person name="Terpolilli J."/>
        </authorList>
    </citation>
    <scope>NUCLEOTIDE SEQUENCE [LARGE SCALE GENOMIC DNA]</scope>
    <source>
        <strain evidence="2">WSM5005</strain>
    </source>
</reference>
<keyword evidence="1" id="KW-0472">Membrane</keyword>
<protein>
    <submittedName>
        <fullName evidence="2">DUF962 domain-containing protein</fullName>
    </submittedName>
</protein>
<dbReference type="PANTHER" id="PTHR34205">
    <property type="entry name" value="TRANSMEMBRANE PROTEIN"/>
    <property type="match status" value="1"/>
</dbReference>
<dbReference type="EMBL" id="CP017561">
    <property type="protein sequence ID" value="APA84351.1"/>
    <property type="molecule type" value="Genomic_DNA"/>
</dbReference>
<accession>A0A1I9YDG8</accession>
<dbReference type="STRING" id="754502.BJG93_02290"/>
<dbReference type="Proteomes" id="UP000179860">
    <property type="component" value="Chromosome 1"/>
</dbReference>
<gene>
    <name evidence="2" type="ORF">BJG93_02290</name>
</gene>
<evidence type="ECO:0000313" key="3">
    <source>
        <dbReference type="Proteomes" id="UP000179860"/>
    </source>
</evidence>
<keyword evidence="3" id="KW-1185">Reference proteome</keyword>
<organism evidence="2 3">
    <name type="scientific">Paraburkholderia sprentiae WSM5005</name>
    <dbReference type="NCBI Taxonomy" id="754502"/>
    <lineage>
        <taxon>Bacteria</taxon>
        <taxon>Pseudomonadati</taxon>
        <taxon>Pseudomonadota</taxon>
        <taxon>Betaproteobacteria</taxon>
        <taxon>Burkholderiales</taxon>
        <taxon>Burkholderiaceae</taxon>
        <taxon>Paraburkholderia</taxon>
    </lineage>
</organism>
<evidence type="ECO:0000313" key="2">
    <source>
        <dbReference type="EMBL" id="APA84351.1"/>
    </source>
</evidence>
<dbReference type="AlphaFoldDB" id="A0A1I9YDG8"/>
<feature type="transmembrane region" description="Helical" evidence="1">
    <location>
        <begin position="32"/>
        <end position="49"/>
    </location>
</feature>
<name>A0A1I9YDG8_9BURK</name>